<evidence type="ECO:0000313" key="2">
    <source>
        <dbReference type="EMBL" id="OWY30970.1"/>
    </source>
</evidence>
<evidence type="ECO:0000313" key="3">
    <source>
        <dbReference type="Proteomes" id="UP000197596"/>
    </source>
</evidence>
<proteinExistence type="predicted"/>
<dbReference type="RefSeq" id="WP_088749934.1">
    <property type="nucleotide sequence ID" value="NZ_NJGU01000001.1"/>
</dbReference>
<dbReference type="PANTHER" id="PTHR48090">
    <property type="entry name" value="UNDECAPRENYL-PHOSPHATE 4-DEOXY-4-FORMAMIDO-L-ARABINOSE TRANSFERASE-RELATED"/>
    <property type="match status" value="1"/>
</dbReference>
<evidence type="ECO:0000256" key="1">
    <source>
        <dbReference type="SAM" id="Phobius"/>
    </source>
</evidence>
<dbReference type="EMBL" id="NJGU01000001">
    <property type="protein sequence ID" value="OWY30970.1"/>
    <property type="molecule type" value="Genomic_DNA"/>
</dbReference>
<organism evidence="2 3">
    <name type="scientific">Herbaspirillum robiniae</name>
    <dbReference type="NCBI Taxonomy" id="2014887"/>
    <lineage>
        <taxon>Bacteria</taxon>
        <taxon>Pseudomonadati</taxon>
        <taxon>Pseudomonadota</taxon>
        <taxon>Betaproteobacteria</taxon>
        <taxon>Burkholderiales</taxon>
        <taxon>Oxalobacteraceae</taxon>
        <taxon>Herbaspirillum</taxon>
    </lineage>
</organism>
<keyword evidence="1" id="KW-0472">Membrane</keyword>
<dbReference type="SUPFAM" id="SSF53448">
    <property type="entry name" value="Nucleotide-diphospho-sugar transferases"/>
    <property type="match status" value="1"/>
</dbReference>
<keyword evidence="1" id="KW-1133">Transmembrane helix</keyword>
<keyword evidence="1" id="KW-0812">Transmembrane</keyword>
<accession>A0A246WV61</accession>
<dbReference type="Gene3D" id="3.90.550.10">
    <property type="entry name" value="Spore Coat Polysaccharide Biosynthesis Protein SpsA, Chain A"/>
    <property type="match status" value="1"/>
</dbReference>
<dbReference type="AlphaFoldDB" id="A0A246WV61"/>
<dbReference type="CDD" id="cd06438">
    <property type="entry name" value="EpsO_like"/>
    <property type="match status" value="1"/>
</dbReference>
<dbReference type="Pfam" id="PF13641">
    <property type="entry name" value="Glyco_tranf_2_3"/>
    <property type="match status" value="1"/>
</dbReference>
<keyword evidence="2" id="KW-0808">Transferase</keyword>
<dbReference type="InterPro" id="IPR050256">
    <property type="entry name" value="Glycosyltransferase_2"/>
</dbReference>
<gene>
    <name evidence="2" type="ORF">CEJ42_02570</name>
</gene>
<feature type="transmembrane region" description="Helical" evidence="1">
    <location>
        <begin position="305"/>
        <end position="325"/>
    </location>
</feature>
<dbReference type="Proteomes" id="UP000197596">
    <property type="component" value="Unassembled WGS sequence"/>
</dbReference>
<dbReference type="InterPro" id="IPR029044">
    <property type="entry name" value="Nucleotide-diphossugar_trans"/>
</dbReference>
<dbReference type="GO" id="GO:0016740">
    <property type="term" value="F:transferase activity"/>
    <property type="evidence" value="ECO:0007669"/>
    <property type="project" value="UniProtKB-KW"/>
</dbReference>
<reference evidence="2 3" key="1">
    <citation type="submission" date="2017-06" db="EMBL/GenBank/DDBJ databases">
        <title>Herbaspirillum phytohormonus sp. nov., isolated from the root nodule of Robinia pseudoacacia in lead-zinc mine.</title>
        <authorList>
            <person name="Fan M."/>
            <person name="Lin Y."/>
        </authorList>
    </citation>
    <scope>NUCLEOTIDE SEQUENCE [LARGE SCALE GENOMIC DNA]</scope>
    <source>
        <strain evidence="2 3">HZ10</strain>
    </source>
</reference>
<feature type="transmembrane region" description="Helical" evidence="1">
    <location>
        <begin position="332"/>
        <end position="351"/>
    </location>
</feature>
<comment type="caution">
    <text evidence="2">The sequence shown here is derived from an EMBL/GenBank/DDBJ whole genome shotgun (WGS) entry which is preliminary data.</text>
</comment>
<dbReference type="PANTHER" id="PTHR48090:SF6">
    <property type="entry name" value="SLR5056 PROTEIN"/>
    <property type="match status" value="1"/>
</dbReference>
<sequence>MMILAIQYLLLLALLLLAVPVLVLLSQVMAARYAKTLPSPAAERRPRIAVLVPAHNEAAGITEVVRGIREQLQPGDRLLVVADNCSDATAVLARGAGAEVTERFHDSLRGKGYALDHGIRHLAQQPPEVLIIVDADCLLGKGALERIARACELSGRPVQALYLMHAPENTGPMRRIAEFAWVVKNHVRALGFQKMGLPCQLMGTGMAFTWAQISQAELATGHIVEDMKLGVDLAEAGQAPLFCPEAMVYSFFPTSDSGAQTQRTRWEHGHLSVLMTYVPRLLGGAFKTGSSALAGLALDLCVPPLALLVALSVAAWGVSAAGYLLFSWAWPLALASVLLLSIVVSVLLAWSGFARQVLSLGELFSAFAYVARKLPLYFKFVFNRQVEWVRSKRDSE</sequence>
<name>A0A246WV61_9BURK</name>
<protein>
    <submittedName>
        <fullName evidence="2">Glycosyl transferase</fullName>
    </submittedName>
</protein>